<sequence length="113" mass="12998">MDRNEKKRLRERIGEKIDVSGTRMSDDEATFLAGVIDKYDEQYRGDSSTKTSSFTGSSSEGKYTRTETWTHTFTDEVGIRQDYEYHDDDGQTGKDSKVIKDARGILNWFQGRP</sequence>
<feature type="region of interest" description="Disordered" evidence="1">
    <location>
        <begin position="42"/>
        <end position="66"/>
    </location>
</feature>
<accession>A0A7X1NSN7</accession>
<dbReference type="OrthoDB" id="4953492at2"/>
<dbReference type="RefSeq" id="WP_152816945.1">
    <property type="nucleotide sequence ID" value="NZ_VJXX01000006.1"/>
</dbReference>
<evidence type="ECO:0000313" key="2">
    <source>
        <dbReference type="EMBL" id="MPY12095.1"/>
    </source>
</evidence>
<dbReference type="EMBL" id="VJXX01000006">
    <property type="protein sequence ID" value="MPY12095.1"/>
    <property type="molecule type" value="Genomic_DNA"/>
</dbReference>
<name>A0A7X1NSN7_9MICC</name>
<reference evidence="3" key="1">
    <citation type="submission" date="2019-07" db="EMBL/GenBank/DDBJ databases">
        <title>Arthrobacter KR32 sp. nov., isolated from mountain cheese made of cows milk.</title>
        <authorList>
            <person name="Flegler A."/>
        </authorList>
    </citation>
    <scope>NUCLEOTIDE SEQUENCE [LARGE SCALE GENOMIC DNA]</scope>
    <source>
        <strain evidence="3">KR32</strain>
    </source>
</reference>
<gene>
    <name evidence="2" type="ORF">FNH21_15475</name>
</gene>
<proteinExistence type="predicted"/>
<dbReference type="AlphaFoldDB" id="A0A7X1NSN7"/>
<feature type="compositionally biased region" description="Low complexity" evidence="1">
    <location>
        <begin position="48"/>
        <end position="59"/>
    </location>
</feature>
<evidence type="ECO:0000313" key="3">
    <source>
        <dbReference type="Proteomes" id="UP000326464"/>
    </source>
</evidence>
<organism evidence="2 3">
    <name type="scientific">Arthrobacter bussei</name>
    <dbReference type="NCBI Taxonomy" id="2594179"/>
    <lineage>
        <taxon>Bacteria</taxon>
        <taxon>Bacillati</taxon>
        <taxon>Actinomycetota</taxon>
        <taxon>Actinomycetes</taxon>
        <taxon>Micrococcales</taxon>
        <taxon>Micrococcaceae</taxon>
        <taxon>Arthrobacter</taxon>
    </lineage>
</organism>
<keyword evidence="3" id="KW-1185">Reference proteome</keyword>
<comment type="caution">
    <text evidence="2">The sequence shown here is derived from an EMBL/GenBank/DDBJ whole genome shotgun (WGS) entry which is preliminary data.</text>
</comment>
<protein>
    <submittedName>
        <fullName evidence="2">Uncharacterized protein</fullName>
    </submittedName>
</protein>
<evidence type="ECO:0000256" key="1">
    <source>
        <dbReference type="SAM" id="MobiDB-lite"/>
    </source>
</evidence>
<dbReference type="Proteomes" id="UP000326464">
    <property type="component" value="Unassembled WGS sequence"/>
</dbReference>